<dbReference type="CDD" id="cd01838">
    <property type="entry name" value="Isoamyl_acetate_hydrolase_like"/>
    <property type="match status" value="1"/>
</dbReference>
<dbReference type="PANTHER" id="PTHR14209">
    <property type="entry name" value="ISOAMYL ACETATE-HYDROLYZING ESTERASE 1"/>
    <property type="match status" value="1"/>
</dbReference>
<evidence type="ECO:0000313" key="2">
    <source>
        <dbReference type="EnsemblMetazoa" id="CLYHEMP023170.1"/>
    </source>
</evidence>
<accession>A0A7M5XHR3</accession>
<dbReference type="InterPro" id="IPR036514">
    <property type="entry name" value="SGNH_hydro_sf"/>
</dbReference>
<dbReference type="PANTHER" id="PTHR14209:SF19">
    <property type="entry name" value="ISOAMYL ACETATE-HYDROLYZING ESTERASE 1 HOMOLOG"/>
    <property type="match status" value="1"/>
</dbReference>
<dbReference type="SUPFAM" id="SSF52266">
    <property type="entry name" value="SGNH hydrolase"/>
    <property type="match status" value="1"/>
</dbReference>
<organism evidence="2 3">
    <name type="scientific">Clytia hemisphaerica</name>
    <dbReference type="NCBI Taxonomy" id="252671"/>
    <lineage>
        <taxon>Eukaryota</taxon>
        <taxon>Metazoa</taxon>
        <taxon>Cnidaria</taxon>
        <taxon>Hydrozoa</taxon>
        <taxon>Hydroidolina</taxon>
        <taxon>Leptothecata</taxon>
        <taxon>Obeliida</taxon>
        <taxon>Clytiidae</taxon>
        <taxon>Clytia</taxon>
    </lineage>
</organism>
<dbReference type="OrthoDB" id="671439at2759"/>
<keyword evidence="3" id="KW-1185">Reference proteome</keyword>
<evidence type="ECO:0000313" key="3">
    <source>
        <dbReference type="Proteomes" id="UP000594262"/>
    </source>
</evidence>
<dbReference type="AlphaFoldDB" id="A0A7M5XHR3"/>
<dbReference type="Proteomes" id="UP000594262">
    <property type="component" value="Unplaced"/>
</dbReference>
<feature type="domain" description="SGNH hydrolase-type esterase" evidence="1">
    <location>
        <begin position="15"/>
        <end position="202"/>
    </location>
</feature>
<evidence type="ECO:0000259" key="1">
    <source>
        <dbReference type="Pfam" id="PF13472"/>
    </source>
</evidence>
<sequence>MAGCGGVKDFPKLYLIGDSNTQLAFSPKGFAAKLQECYVRKCDVLNRGFSGYTSQELLIMLPDLLKNDKANGSIKIATLLLGSNDCVSKSLDVRHTSIPLYKDNMEKMIGILRRNGIHNIVLIAPPPVDVQHWTKHMLETIGVSGGFEADSTNSKDYAKACNEIAEKFPDVLFIDLYKETLLNENWKDLFYDGLHFSESGNQFVFEKIKEKIDPIMERLPMVYPDWKNIDFNNREASLL</sequence>
<dbReference type="GeneID" id="136812298"/>
<name>A0A7M5XHR3_9CNID</name>
<dbReference type="RefSeq" id="XP_066924898.1">
    <property type="nucleotide sequence ID" value="XM_067068797.1"/>
</dbReference>
<dbReference type="Gene3D" id="3.40.50.1110">
    <property type="entry name" value="SGNH hydrolase"/>
    <property type="match status" value="1"/>
</dbReference>
<dbReference type="Pfam" id="PF13472">
    <property type="entry name" value="Lipase_GDSL_2"/>
    <property type="match status" value="1"/>
</dbReference>
<dbReference type="InterPro" id="IPR013830">
    <property type="entry name" value="SGNH_hydro"/>
</dbReference>
<reference evidence="2" key="1">
    <citation type="submission" date="2021-01" db="UniProtKB">
        <authorList>
            <consortium name="EnsemblMetazoa"/>
        </authorList>
    </citation>
    <scope>IDENTIFICATION</scope>
</reference>
<dbReference type="EnsemblMetazoa" id="CLYHEMT023170.1">
    <property type="protein sequence ID" value="CLYHEMP023170.1"/>
    <property type="gene ID" value="CLYHEMG023170"/>
</dbReference>
<dbReference type="InterPro" id="IPR045136">
    <property type="entry name" value="Iah1-like"/>
</dbReference>
<protein>
    <recommendedName>
        <fullName evidence="1">SGNH hydrolase-type esterase domain-containing protein</fullName>
    </recommendedName>
</protein>
<proteinExistence type="predicted"/>